<keyword evidence="1" id="KW-0812">Transmembrane</keyword>
<feature type="transmembrane region" description="Helical" evidence="1">
    <location>
        <begin position="59"/>
        <end position="85"/>
    </location>
</feature>
<keyword evidence="3" id="KW-1185">Reference proteome</keyword>
<accession>A0A5N6J5W6</accession>
<keyword evidence="1" id="KW-0472">Membrane</keyword>
<evidence type="ECO:0000313" key="3">
    <source>
        <dbReference type="Proteomes" id="UP000326289"/>
    </source>
</evidence>
<keyword evidence="1" id="KW-1133">Transmembrane helix</keyword>
<dbReference type="EMBL" id="ML732794">
    <property type="protein sequence ID" value="KAB8273629.1"/>
    <property type="molecule type" value="Genomic_DNA"/>
</dbReference>
<sequence length="90" mass="10187">MTQFSGQHQPLRNLSSFLISGIFRRMRIETSARMQVLICTIEKLHGRESSISRPLRIRILVHGTLAWLLLIAGPSSLTFLLILLIQSLSC</sequence>
<dbReference type="AlphaFoldDB" id="A0A5N6J5W6"/>
<evidence type="ECO:0000256" key="1">
    <source>
        <dbReference type="SAM" id="Phobius"/>
    </source>
</evidence>
<reference evidence="2 3" key="1">
    <citation type="submission" date="2019-04" db="EMBL/GenBank/DDBJ databases">
        <title>Fungal friends and foes A comparative genomics study of 23 Aspergillus species from section Flavi.</title>
        <authorList>
            <consortium name="DOE Joint Genome Institute"/>
            <person name="Kjaerbolling I."/>
            <person name="Vesth T.C."/>
            <person name="Frisvad J.C."/>
            <person name="Nybo J.L."/>
            <person name="Theobald S."/>
            <person name="Kildgaard S."/>
            <person name="Petersen T.I."/>
            <person name="Kuo A."/>
            <person name="Sato A."/>
            <person name="Lyhne E.K."/>
            <person name="Kogle M.E."/>
            <person name="Wiebenga A."/>
            <person name="Kun R.S."/>
            <person name="Lubbers R.J."/>
            <person name="Makela M.R."/>
            <person name="Barry K."/>
            <person name="Chovatia M."/>
            <person name="Clum A."/>
            <person name="Daum C."/>
            <person name="Haridas S."/>
            <person name="He G."/>
            <person name="LaButti K."/>
            <person name="Lipzen A."/>
            <person name="Mondo S."/>
            <person name="Pangilinan J."/>
            <person name="Riley R."/>
            <person name="Salamov A."/>
            <person name="Simmons B.A."/>
            <person name="Magnuson J.K."/>
            <person name="Henrissat B."/>
            <person name="Mortensen U.H."/>
            <person name="Larsen T.O."/>
            <person name="De vries R.P."/>
            <person name="Grigoriev I.V."/>
            <person name="Machida M."/>
            <person name="Baker S.E."/>
            <person name="Andersen M.R."/>
        </authorList>
    </citation>
    <scope>NUCLEOTIDE SEQUENCE [LARGE SCALE GENOMIC DNA]</scope>
    <source>
        <strain evidence="2 3">CBS 117635</strain>
    </source>
</reference>
<organism evidence="2 3">
    <name type="scientific">Aspergillus minisclerotigenes</name>
    <dbReference type="NCBI Taxonomy" id="656917"/>
    <lineage>
        <taxon>Eukaryota</taxon>
        <taxon>Fungi</taxon>
        <taxon>Dikarya</taxon>
        <taxon>Ascomycota</taxon>
        <taxon>Pezizomycotina</taxon>
        <taxon>Eurotiomycetes</taxon>
        <taxon>Eurotiomycetidae</taxon>
        <taxon>Eurotiales</taxon>
        <taxon>Aspergillaceae</taxon>
        <taxon>Aspergillus</taxon>
        <taxon>Aspergillus subgen. Circumdati</taxon>
    </lineage>
</organism>
<dbReference type="Proteomes" id="UP000326289">
    <property type="component" value="Unassembled WGS sequence"/>
</dbReference>
<proteinExistence type="predicted"/>
<protein>
    <submittedName>
        <fullName evidence="2">Uncharacterized protein</fullName>
    </submittedName>
</protein>
<name>A0A5N6J5W6_9EURO</name>
<evidence type="ECO:0000313" key="2">
    <source>
        <dbReference type="EMBL" id="KAB8273629.1"/>
    </source>
</evidence>
<gene>
    <name evidence="2" type="ORF">BDV30DRAFT_210190</name>
</gene>